<dbReference type="Proteomes" id="UP000576480">
    <property type="component" value="Unassembled WGS sequence"/>
</dbReference>
<dbReference type="Proteomes" id="UP000591948">
    <property type="component" value="Unassembled WGS sequence"/>
</dbReference>
<comment type="caution">
    <text evidence="1">The sequence shown here is derived from an EMBL/GenBank/DDBJ whole genome shotgun (WGS) entry which is preliminary data.</text>
</comment>
<dbReference type="AlphaFoldDB" id="A0A6V8QH39"/>
<dbReference type="EMBL" id="BLRV01000101">
    <property type="protein sequence ID" value="GFP21775.1"/>
    <property type="molecule type" value="Genomic_DNA"/>
</dbReference>
<evidence type="ECO:0000313" key="4">
    <source>
        <dbReference type="Proteomes" id="UP000576480"/>
    </source>
</evidence>
<evidence type="ECO:0000313" key="3">
    <source>
        <dbReference type="EMBL" id="GFP35521.1"/>
    </source>
</evidence>
<gene>
    <name evidence="1" type="ORF">HKBW3S06_01002</name>
    <name evidence="2" type="ORF">HKBW3S33_01596</name>
    <name evidence="3" type="ORF">HKBW3S43_01312</name>
</gene>
<evidence type="ECO:0000313" key="2">
    <source>
        <dbReference type="EMBL" id="GFP28179.1"/>
    </source>
</evidence>
<evidence type="ECO:0000313" key="1">
    <source>
        <dbReference type="EMBL" id="GFP21775.1"/>
    </source>
</evidence>
<protein>
    <submittedName>
        <fullName evidence="1">Uncharacterized protein</fullName>
    </submittedName>
</protein>
<keyword evidence="6" id="KW-1185">Reference proteome</keyword>
<dbReference type="Proteomes" id="UP000580051">
    <property type="component" value="Unassembled WGS sequence"/>
</dbReference>
<reference evidence="4 5" key="1">
    <citation type="journal article" date="2020" name="Front. Microbiol.">
        <title>Single-cell genomics of novel Actinobacteria with the Wood-Ljungdahl pathway discovered in a serpentinizing system.</title>
        <authorList>
            <person name="Merino N."/>
            <person name="Kawai M."/>
            <person name="Boyd E.S."/>
            <person name="Colman D.R."/>
            <person name="McGlynn S.E."/>
            <person name="Nealson K.H."/>
            <person name="Kurokawa K."/>
            <person name="Hongoh Y."/>
        </authorList>
    </citation>
    <scope>NUCLEOTIDE SEQUENCE [LARGE SCALE GENOMIC DNA]</scope>
    <source>
        <strain evidence="1 5">S06</strain>
        <strain evidence="2 6">S33</strain>
        <strain evidence="3 4">S43</strain>
    </source>
</reference>
<dbReference type="EMBL" id="BLSB01000124">
    <property type="protein sequence ID" value="GFP35521.1"/>
    <property type="molecule type" value="Genomic_DNA"/>
</dbReference>
<dbReference type="EMBL" id="BLRY01000133">
    <property type="protein sequence ID" value="GFP28179.1"/>
    <property type="molecule type" value="Genomic_DNA"/>
</dbReference>
<organism evidence="1 5">
    <name type="scientific">Candidatus Hakubella thermalkaliphila</name>
    <dbReference type="NCBI Taxonomy" id="2754717"/>
    <lineage>
        <taxon>Bacteria</taxon>
        <taxon>Bacillati</taxon>
        <taxon>Actinomycetota</taxon>
        <taxon>Actinomycetota incertae sedis</taxon>
        <taxon>Candidatus Hakubellales</taxon>
        <taxon>Candidatus Hakubellaceae</taxon>
        <taxon>Candidatus Hakubella</taxon>
    </lineage>
</organism>
<evidence type="ECO:0000313" key="5">
    <source>
        <dbReference type="Proteomes" id="UP000580051"/>
    </source>
</evidence>
<sequence>MYRQYISEIGLSLEQDTPSTPQDGKYYLILKGKILGSYNSQKRATEAYKKIREKLGYKVLKTQTKAERKELIQVEDMDRFFERYNRYWGSSQSFRKGGKLVNR</sequence>
<name>A0A6V8QH39_9ACTN</name>
<proteinExistence type="predicted"/>
<accession>A0A6V8QH39</accession>
<evidence type="ECO:0000313" key="6">
    <source>
        <dbReference type="Proteomes" id="UP000591948"/>
    </source>
</evidence>